<accession>A0A6G0VLN7</accession>
<reference evidence="1 2" key="1">
    <citation type="submission" date="2019-08" db="EMBL/GenBank/DDBJ databases">
        <title>Whole genome of Aphis craccivora.</title>
        <authorList>
            <person name="Voronova N.V."/>
            <person name="Shulinski R.S."/>
            <person name="Bandarenka Y.V."/>
            <person name="Zhorov D.G."/>
            <person name="Warner D."/>
        </authorList>
    </citation>
    <scope>NUCLEOTIDE SEQUENCE [LARGE SCALE GENOMIC DNA]</scope>
    <source>
        <strain evidence="1">180601</strain>
        <tissue evidence="1">Whole Body</tissue>
    </source>
</reference>
<comment type="caution">
    <text evidence="1">The sequence shown here is derived from an EMBL/GenBank/DDBJ whole genome shotgun (WGS) entry which is preliminary data.</text>
</comment>
<dbReference type="AlphaFoldDB" id="A0A6G0VLN7"/>
<sequence>MAPKTHTLQKYGTQINCNSMYPPAFNLDGNWYGFFPNVQEIKTPP</sequence>
<evidence type="ECO:0000313" key="1">
    <source>
        <dbReference type="EMBL" id="KAF0699333.1"/>
    </source>
</evidence>
<organism evidence="1 2">
    <name type="scientific">Aphis craccivora</name>
    <name type="common">Cowpea aphid</name>
    <dbReference type="NCBI Taxonomy" id="307492"/>
    <lineage>
        <taxon>Eukaryota</taxon>
        <taxon>Metazoa</taxon>
        <taxon>Ecdysozoa</taxon>
        <taxon>Arthropoda</taxon>
        <taxon>Hexapoda</taxon>
        <taxon>Insecta</taxon>
        <taxon>Pterygota</taxon>
        <taxon>Neoptera</taxon>
        <taxon>Paraneoptera</taxon>
        <taxon>Hemiptera</taxon>
        <taxon>Sternorrhyncha</taxon>
        <taxon>Aphidomorpha</taxon>
        <taxon>Aphidoidea</taxon>
        <taxon>Aphididae</taxon>
        <taxon>Aphidini</taxon>
        <taxon>Aphis</taxon>
        <taxon>Aphis</taxon>
    </lineage>
</organism>
<dbReference type="Pfam" id="PF24664">
    <property type="entry name" value="Monjiviricetes_fusion"/>
    <property type="match status" value="1"/>
</dbReference>
<proteinExistence type="predicted"/>
<name>A0A6G0VLN7_APHCR</name>
<dbReference type="Proteomes" id="UP000478052">
    <property type="component" value="Unassembled WGS sequence"/>
</dbReference>
<keyword evidence="2" id="KW-1185">Reference proteome</keyword>
<dbReference type="EMBL" id="VUJU01014881">
    <property type="protein sequence ID" value="KAF0699333.1"/>
    <property type="molecule type" value="Genomic_DNA"/>
</dbReference>
<gene>
    <name evidence="1" type="ORF">FWK35_00034811</name>
</gene>
<protein>
    <submittedName>
        <fullName evidence="1">Uncharacterized protein</fullName>
    </submittedName>
</protein>
<evidence type="ECO:0000313" key="2">
    <source>
        <dbReference type="Proteomes" id="UP000478052"/>
    </source>
</evidence>